<dbReference type="KEGG" id="nano:G5V58_09575"/>
<dbReference type="Proteomes" id="UP000502996">
    <property type="component" value="Chromosome"/>
</dbReference>
<accession>A0A6G6WL57</accession>
<evidence type="ECO:0008006" key="4">
    <source>
        <dbReference type="Google" id="ProtNLM"/>
    </source>
</evidence>
<proteinExistence type="predicted"/>
<feature type="region of interest" description="Disordered" evidence="1">
    <location>
        <begin position="1"/>
        <end position="21"/>
    </location>
</feature>
<dbReference type="SUPFAM" id="SSF158745">
    <property type="entry name" value="LanC-like"/>
    <property type="match status" value="1"/>
</dbReference>
<dbReference type="InterPro" id="IPR007822">
    <property type="entry name" value="LANC-like"/>
</dbReference>
<gene>
    <name evidence="2" type="ORF">G5V58_09575</name>
</gene>
<evidence type="ECO:0000313" key="2">
    <source>
        <dbReference type="EMBL" id="QIG45873.1"/>
    </source>
</evidence>
<dbReference type="PRINTS" id="PR01950">
    <property type="entry name" value="LANCSUPER"/>
</dbReference>
<protein>
    <recommendedName>
        <fullName evidence="4">Lanthionine synthetase C family protein</fullName>
    </recommendedName>
</protein>
<dbReference type="Gene3D" id="1.50.10.20">
    <property type="match status" value="1"/>
</dbReference>
<reference evidence="2 3" key="1">
    <citation type="submission" date="2020-02" db="EMBL/GenBank/DDBJ databases">
        <title>Full genome sequence of Nocardioides sp. R-3366.</title>
        <authorList>
            <person name="Im W.-T."/>
        </authorList>
    </citation>
    <scope>NUCLEOTIDE SEQUENCE [LARGE SCALE GENOMIC DNA]</scope>
    <source>
        <strain evidence="2 3">R-3366</strain>
    </source>
</reference>
<dbReference type="AlphaFoldDB" id="A0A6G6WL57"/>
<keyword evidence="3" id="KW-1185">Reference proteome</keyword>
<dbReference type="Pfam" id="PF05147">
    <property type="entry name" value="LANC_like"/>
    <property type="match status" value="1"/>
</dbReference>
<evidence type="ECO:0000256" key="1">
    <source>
        <dbReference type="SAM" id="MobiDB-lite"/>
    </source>
</evidence>
<organism evidence="2 3">
    <name type="scientific">Nocardioides anomalus</name>
    <dbReference type="NCBI Taxonomy" id="2712223"/>
    <lineage>
        <taxon>Bacteria</taxon>
        <taxon>Bacillati</taxon>
        <taxon>Actinomycetota</taxon>
        <taxon>Actinomycetes</taxon>
        <taxon>Propionibacteriales</taxon>
        <taxon>Nocardioidaceae</taxon>
        <taxon>Nocardioides</taxon>
    </lineage>
</organism>
<dbReference type="GO" id="GO:0031179">
    <property type="term" value="P:peptide modification"/>
    <property type="evidence" value="ECO:0007669"/>
    <property type="project" value="InterPro"/>
</dbReference>
<name>A0A6G6WL57_9ACTN</name>
<evidence type="ECO:0000313" key="3">
    <source>
        <dbReference type="Proteomes" id="UP000502996"/>
    </source>
</evidence>
<dbReference type="SMART" id="SM01260">
    <property type="entry name" value="LANC_like"/>
    <property type="match status" value="1"/>
</dbReference>
<dbReference type="EMBL" id="CP049257">
    <property type="protein sequence ID" value="QIG45873.1"/>
    <property type="molecule type" value="Genomic_DNA"/>
</dbReference>
<sequence length="375" mass="40003">MRYDEHGPWIPLTPADTEPGWDRDGMHSGVGGLVHALTRVALVRPWTTAESELAEAVGVRLRTHTTEDVTFFDGMVSDLEALTLLGEPGVEPITARLLAADPATWEHRNDVTLGTGALVHGGLVADAPELVRHAAALLLAEAEETPHGLNWLFVPRRHVPPDRLEDGRPVEMPNHSHGLAGIAGVLARAGVALDDPALVDAARRGAEHFVSLADPALLERGALAVPRRIPPKPGEDAYTWNWCHGPAGSLALFEALDAAGVTDVAGDPPAVWLERCLEALRTSGIPERRHPGFWDNDGRCCGTAGVGSAVLPHDPALALRMADALADRAYVDGDRAHWRFVEHRADDPLLPPGVGWMQGTAGIAGFLFEVSALSA</sequence>